<reference evidence="2 3" key="1">
    <citation type="submission" date="2023-09" db="EMBL/GenBank/DDBJ databases">
        <authorList>
            <person name="Rey-Velasco X."/>
        </authorList>
    </citation>
    <scope>NUCLEOTIDE SEQUENCE [LARGE SCALE GENOMIC DNA]</scope>
    <source>
        <strain evidence="2 3">W335</strain>
    </source>
</reference>
<organism evidence="2 3">
    <name type="scientific">Spectribacter hydrogenoxidans</name>
    <dbReference type="NCBI Taxonomy" id="3075608"/>
    <lineage>
        <taxon>Bacteria</taxon>
        <taxon>Pseudomonadati</taxon>
        <taxon>Pseudomonadota</taxon>
        <taxon>Gammaproteobacteria</taxon>
        <taxon>Salinisphaerales</taxon>
        <taxon>Salinisphaeraceae</taxon>
        <taxon>Spectribacter</taxon>
    </lineage>
</organism>
<evidence type="ECO:0000313" key="3">
    <source>
        <dbReference type="Proteomes" id="UP001251857"/>
    </source>
</evidence>
<keyword evidence="3" id="KW-1185">Reference proteome</keyword>
<name>A0ABU3BXB0_9GAMM</name>
<dbReference type="InterPro" id="IPR021308">
    <property type="entry name" value="GfcB"/>
</dbReference>
<evidence type="ECO:0000256" key="1">
    <source>
        <dbReference type="SAM" id="Phobius"/>
    </source>
</evidence>
<dbReference type="Pfam" id="PF11102">
    <property type="entry name" value="YjbF"/>
    <property type="match status" value="1"/>
</dbReference>
<keyword evidence="1" id="KW-1133">Transmembrane helix</keyword>
<proteinExistence type="predicted"/>
<dbReference type="Proteomes" id="UP001251857">
    <property type="component" value="Unassembled WGS sequence"/>
</dbReference>
<dbReference type="Gene3D" id="2.40.360.10">
    <property type="entry name" value="YmcC-like"/>
    <property type="match status" value="1"/>
</dbReference>
<gene>
    <name evidence="2" type="ORF">RM532_03090</name>
</gene>
<dbReference type="RefSeq" id="WP_311651665.1">
    <property type="nucleotide sequence ID" value="NZ_JAVRIB010000002.1"/>
</dbReference>
<accession>A0ABU3BXB0</accession>
<dbReference type="SUPFAM" id="SSF159270">
    <property type="entry name" value="YmcC-like"/>
    <property type="match status" value="1"/>
</dbReference>
<comment type="caution">
    <text evidence="2">The sequence shown here is derived from an EMBL/GenBank/DDBJ whole genome shotgun (WGS) entry which is preliminary data.</text>
</comment>
<keyword evidence="2" id="KW-0449">Lipoprotein</keyword>
<keyword evidence="1" id="KW-0472">Membrane</keyword>
<dbReference type="InterPro" id="IPR023373">
    <property type="entry name" value="YmcC_sf"/>
</dbReference>
<sequence>MKKDELAAFGRPIFLVIFFGLASNLVACSAGLDDVLGALVGSLVAETAPDVAARAEAISYASIKLTVDGRGGLMVMSRASDSLTYWQTAKRQTFVLNNGNLSHTAGLSTDVLSTRFILGRLDTLPWRVADERPVSYELVRTWQTRAGEVVQARGRAELVCQSDLESVELPLITLDLRRCEESVTWPAGTTTDSTLWLGKNSGRIWAARVQPVPDGDVYEWQVARPWW</sequence>
<protein>
    <submittedName>
        <fullName evidence="2">YjbF family lipoprotein</fullName>
    </submittedName>
</protein>
<evidence type="ECO:0000313" key="2">
    <source>
        <dbReference type="EMBL" id="MDT0633938.1"/>
    </source>
</evidence>
<feature type="transmembrane region" description="Helical" evidence="1">
    <location>
        <begin position="12"/>
        <end position="32"/>
    </location>
</feature>
<keyword evidence="1" id="KW-0812">Transmembrane</keyword>
<dbReference type="EMBL" id="JAVRIB010000002">
    <property type="protein sequence ID" value="MDT0633938.1"/>
    <property type="molecule type" value="Genomic_DNA"/>
</dbReference>